<comment type="caution">
    <text evidence="1">The sequence shown here is derived from an EMBL/GenBank/DDBJ whole genome shotgun (WGS) entry which is preliminary data.</text>
</comment>
<proteinExistence type="predicted"/>
<evidence type="ECO:0000313" key="1">
    <source>
        <dbReference type="EMBL" id="KAF1374743.1"/>
    </source>
</evidence>
<dbReference type="EMBL" id="VHII01000020">
    <property type="protein sequence ID" value="KAF1374743.1"/>
    <property type="molecule type" value="Genomic_DNA"/>
</dbReference>
<accession>A0A6A5EFE6</accession>
<gene>
    <name evidence="1" type="ORF">PFLUV_G00232260</name>
</gene>
<evidence type="ECO:0000313" key="2">
    <source>
        <dbReference type="Proteomes" id="UP000465112"/>
    </source>
</evidence>
<organism evidence="1 2">
    <name type="scientific">Perca fluviatilis</name>
    <name type="common">European perch</name>
    <dbReference type="NCBI Taxonomy" id="8168"/>
    <lineage>
        <taxon>Eukaryota</taxon>
        <taxon>Metazoa</taxon>
        <taxon>Chordata</taxon>
        <taxon>Craniata</taxon>
        <taxon>Vertebrata</taxon>
        <taxon>Euteleostomi</taxon>
        <taxon>Actinopterygii</taxon>
        <taxon>Neopterygii</taxon>
        <taxon>Teleostei</taxon>
        <taxon>Neoteleostei</taxon>
        <taxon>Acanthomorphata</taxon>
        <taxon>Eupercaria</taxon>
        <taxon>Perciformes</taxon>
        <taxon>Percoidei</taxon>
        <taxon>Percidae</taxon>
        <taxon>Percinae</taxon>
        <taxon>Perca</taxon>
    </lineage>
</organism>
<sequence>YDGPPPPPSHAVSRVHISSFLRLPSFSSCFFCHIPSFSPPPSSASFFLVVHLRHAPHVKSANLQSTVDAELKNKNKANAQSGNKRKNYALLHLSLSALA</sequence>
<name>A0A6A5EFE6_PERFL</name>
<keyword evidence="2" id="KW-1185">Reference proteome</keyword>
<dbReference type="AlphaFoldDB" id="A0A6A5EFE6"/>
<reference evidence="1 2" key="1">
    <citation type="submission" date="2019-06" db="EMBL/GenBank/DDBJ databases">
        <title>A chromosome-scale genome assembly of the European perch, Perca fluviatilis.</title>
        <authorList>
            <person name="Roques C."/>
            <person name="Zahm M."/>
            <person name="Cabau C."/>
            <person name="Klopp C."/>
            <person name="Bouchez O."/>
            <person name="Donnadieu C."/>
            <person name="Kuhl H."/>
            <person name="Gislard M."/>
            <person name="Guendouz S."/>
            <person name="Journot L."/>
            <person name="Haffray P."/>
            <person name="Bestin A."/>
            <person name="Morvezen R."/>
            <person name="Feron R."/>
            <person name="Wen M."/>
            <person name="Jouanno E."/>
            <person name="Herpin A."/>
            <person name="Schartl M."/>
            <person name="Postlethwait J."/>
            <person name="Schaerlinger B."/>
            <person name="Chardard D."/>
            <person name="Lecocq T."/>
            <person name="Poncet C."/>
            <person name="Jaffrelo L."/>
            <person name="Lampietro C."/>
            <person name="Guiguen Y."/>
        </authorList>
    </citation>
    <scope>NUCLEOTIDE SEQUENCE [LARGE SCALE GENOMIC DNA]</scope>
    <source>
        <tissue evidence="1">Blood</tissue>
    </source>
</reference>
<protein>
    <submittedName>
        <fullName evidence="1">Uncharacterized protein</fullName>
    </submittedName>
</protein>
<feature type="non-terminal residue" evidence="1">
    <location>
        <position position="1"/>
    </location>
</feature>
<dbReference type="Proteomes" id="UP000465112">
    <property type="component" value="Chromosome 20"/>
</dbReference>